<dbReference type="EMBL" id="BPQQ01000010">
    <property type="protein sequence ID" value="GJD99043.1"/>
    <property type="molecule type" value="Genomic_DNA"/>
</dbReference>
<dbReference type="Proteomes" id="UP001055153">
    <property type="component" value="Unassembled WGS sequence"/>
</dbReference>
<evidence type="ECO:0000313" key="4">
    <source>
        <dbReference type="EMBL" id="GJD99043.1"/>
    </source>
</evidence>
<comment type="similarity">
    <text evidence="1">Belongs to the CBP3 family.</text>
</comment>
<evidence type="ECO:0000256" key="1">
    <source>
        <dbReference type="ARBA" id="ARBA00006407"/>
    </source>
</evidence>
<reference evidence="4" key="1">
    <citation type="journal article" date="2021" name="Front. Microbiol.">
        <title>Comprehensive Comparative Genomics and Phenotyping of Methylobacterium Species.</title>
        <authorList>
            <person name="Alessa O."/>
            <person name="Ogura Y."/>
            <person name="Fujitani Y."/>
            <person name="Takami H."/>
            <person name="Hayashi T."/>
            <person name="Sahin N."/>
            <person name="Tani A."/>
        </authorList>
    </citation>
    <scope>NUCLEOTIDE SEQUENCE</scope>
    <source>
        <strain evidence="4">DSM 17168</strain>
    </source>
</reference>
<dbReference type="PIRSF" id="PIRSF032079">
    <property type="entry name" value="UCP032079"/>
    <property type="match status" value="1"/>
</dbReference>
<gene>
    <name evidence="4" type="ORF">GMJLKIPL_0957</name>
</gene>
<comment type="caution">
    <text evidence="4">The sequence shown here is derived from an EMBL/GenBank/DDBJ whole genome shotgun (WGS) entry which is preliminary data.</text>
</comment>
<accession>A0ABQ4S950</accession>
<dbReference type="PANTHER" id="PTHR12184:SF1">
    <property type="entry name" value="UBIQUINOL-CYTOCHROME-C REDUCTASE COMPLEX ASSEMBLY FACTOR 1"/>
    <property type="match status" value="1"/>
</dbReference>
<dbReference type="PANTHER" id="PTHR12184">
    <property type="entry name" value="UBIQUINOL-CYTOCHROME C REDUCTASE COMPLEX ASSEMBLY FACTOR 1 FAMILY MEMBER"/>
    <property type="match status" value="1"/>
</dbReference>
<dbReference type="InterPro" id="IPR021150">
    <property type="entry name" value="Ubiq_cyt_c_chap"/>
</dbReference>
<protein>
    <recommendedName>
        <fullName evidence="3">Ubiquinol-cytochrome c chaperone domain-containing protein</fullName>
    </recommendedName>
</protein>
<reference evidence="4" key="2">
    <citation type="submission" date="2021-08" db="EMBL/GenBank/DDBJ databases">
        <authorList>
            <person name="Tani A."/>
            <person name="Ola A."/>
            <person name="Ogura Y."/>
            <person name="Katsura K."/>
            <person name="Hayashi T."/>
        </authorList>
    </citation>
    <scope>NUCLEOTIDE SEQUENCE</scope>
    <source>
        <strain evidence="4">DSM 17168</strain>
    </source>
</reference>
<evidence type="ECO:0000313" key="5">
    <source>
        <dbReference type="Proteomes" id="UP001055153"/>
    </source>
</evidence>
<name>A0ABQ4S950_9HYPH</name>
<dbReference type="InterPro" id="IPR014569">
    <property type="entry name" value="Ubq_cyt-c_CBP3-rel"/>
</dbReference>
<comment type="similarity">
    <text evidence="2">Belongs to the UPF0174 family.</text>
</comment>
<keyword evidence="5" id="KW-1185">Reference proteome</keyword>
<evidence type="ECO:0000259" key="3">
    <source>
        <dbReference type="Pfam" id="PF03981"/>
    </source>
</evidence>
<dbReference type="InterPro" id="IPR007129">
    <property type="entry name" value="Ubiqinol_cyt_c_chaperone_CPB3"/>
</dbReference>
<sequence length="190" mass="20168">MIRNLFRRDDGRRRVIEALHVRINAAARQPGLYLALGVPDTVEGRFETLCLHVILVLRRLRQLPAPAEDVAQDLVDSVFAQLDSSLRELGVGDLGVAKRMKKLAQAFYGRAGAYDAALDAGDRPALAVALARNVLARDEAEAGTPLAAYVAAAAEALGRQDLDALLGHGPVLPDPAAFASPAGNPGHRPA</sequence>
<feature type="domain" description="Ubiquinol-cytochrome c chaperone" evidence="3">
    <location>
        <begin position="35"/>
        <end position="170"/>
    </location>
</feature>
<dbReference type="RefSeq" id="WP_238233929.1">
    <property type="nucleotide sequence ID" value="NZ_BPQQ01000010.1"/>
</dbReference>
<proteinExistence type="inferred from homology"/>
<organism evidence="4 5">
    <name type="scientific">Methylobacterium isbiliense</name>
    <dbReference type="NCBI Taxonomy" id="315478"/>
    <lineage>
        <taxon>Bacteria</taxon>
        <taxon>Pseudomonadati</taxon>
        <taxon>Pseudomonadota</taxon>
        <taxon>Alphaproteobacteria</taxon>
        <taxon>Hyphomicrobiales</taxon>
        <taxon>Methylobacteriaceae</taxon>
        <taxon>Methylobacterium</taxon>
    </lineage>
</organism>
<dbReference type="Pfam" id="PF03981">
    <property type="entry name" value="Ubiq_cyt_C_chap"/>
    <property type="match status" value="1"/>
</dbReference>
<evidence type="ECO:0000256" key="2">
    <source>
        <dbReference type="ARBA" id="ARBA00006436"/>
    </source>
</evidence>